<accession>A0ABY2DML2</accession>
<evidence type="ECO:0000313" key="1">
    <source>
        <dbReference type="EMBL" id="TDC02283.1"/>
    </source>
</evidence>
<organism evidence="1 2">
    <name type="scientific">Micromonospora fluostatini</name>
    <dbReference type="NCBI Taxonomy" id="1629071"/>
    <lineage>
        <taxon>Bacteria</taxon>
        <taxon>Bacillati</taxon>
        <taxon>Actinomycetota</taxon>
        <taxon>Actinomycetes</taxon>
        <taxon>Micromonosporales</taxon>
        <taxon>Micromonosporaceae</taxon>
        <taxon>Micromonospora</taxon>
    </lineage>
</organism>
<sequence>MFAAGDLETVVRIRPPQRDPFGDPIPGSGGELVLPDCLFAPGPSAEMLNGANQVDVDGTVYAHPGADVTETDRLRIRGEVYEVVGRPRRWGRAGVEIVVRLVTG</sequence>
<protein>
    <recommendedName>
        <fullName evidence="3">Head-to-tail stopper</fullName>
    </recommendedName>
</protein>
<reference evidence="1 2" key="1">
    <citation type="submission" date="2019-02" db="EMBL/GenBank/DDBJ databases">
        <title>Draft genome sequences of novel Actinobacteria.</title>
        <authorList>
            <person name="Sahin N."/>
            <person name="Ay H."/>
            <person name="Saygin H."/>
        </authorList>
    </citation>
    <scope>NUCLEOTIDE SEQUENCE [LARGE SCALE GENOMIC DNA]</scope>
    <source>
        <strain evidence="1 2">JCM 30529</strain>
    </source>
</reference>
<evidence type="ECO:0000313" key="2">
    <source>
        <dbReference type="Proteomes" id="UP000295626"/>
    </source>
</evidence>
<gene>
    <name evidence="1" type="ORF">E1091_01150</name>
</gene>
<evidence type="ECO:0008006" key="3">
    <source>
        <dbReference type="Google" id="ProtNLM"/>
    </source>
</evidence>
<dbReference type="Proteomes" id="UP000295626">
    <property type="component" value="Unassembled WGS sequence"/>
</dbReference>
<comment type="caution">
    <text evidence="1">The sequence shown here is derived from an EMBL/GenBank/DDBJ whole genome shotgun (WGS) entry which is preliminary data.</text>
</comment>
<dbReference type="EMBL" id="SMKE01000013">
    <property type="protein sequence ID" value="TDC02283.1"/>
    <property type="molecule type" value="Genomic_DNA"/>
</dbReference>
<keyword evidence="2" id="KW-1185">Reference proteome</keyword>
<name>A0ABY2DML2_9ACTN</name>
<proteinExistence type="predicted"/>